<evidence type="ECO:0000256" key="24">
    <source>
        <dbReference type="ARBA" id="ARBA00032101"/>
    </source>
</evidence>
<dbReference type="EC" id="3.1.1.4" evidence="8"/>
<evidence type="ECO:0000256" key="25">
    <source>
        <dbReference type="ARBA" id="ARBA00048770"/>
    </source>
</evidence>
<evidence type="ECO:0000256" key="10">
    <source>
        <dbReference type="ARBA" id="ARBA00022516"/>
    </source>
</evidence>
<comment type="catalytic activity">
    <reaction evidence="29">
        <text>1,2,3-tri-(9Z-octadecenoyl)-glycerol + H2O = 1,3-di-(9Z-octadecenoyl)-glycerol + (9Z)-octadecenoate + H(+)</text>
        <dbReference type="Rhea" id="RHEA:38387"/>
        <dbReference type="ChEBI" id="CHEBI:15377"/>
        <dbReference type="ChEBI" id="CHEBI:15378"/>
        <dbReference type="ChEBI" id="CHEBI:30823"/>
        <dbReference type="ChEBI" id="CHEBI:53753"/>
        <dbReference type="ChEBI" id="CHEBI:75735"/>
    </reaction>
    <physiologicalReaction direction="left-to-right" evidence="29">
        <dbReference type="Rhea" id="RHEA:38388"/>
    </physiologicalReaction>
</comment>
<comment type="pathway">
    <text evidence="6">Lipid metabolism.</text>
</comment>
<dbReference type="GO" id="GO:0051265">
    <property type="term" value="F:diolein transacylation activity"/>
    <property type="evidence" value="ECO:0007669"/>
    <property type="project" value="Ensembl"/>
</dbReference>
<keyword evidence="19" id="KW-0325">Glycoprotein</keyword>
<keyword evidence="45" id="KW-1185">Reference proteome</keyword>
<reference evidence="44" key="3">
    <citation type="submission" date="2025-09" db="UniProtKB">
        <authorList>
            <consortium name="Ensembl"/>
        </authorList>
    </citation>
    <scope>IDENTIFICATION</scope>
</reference>
<evidence type="ECO:0000256" key="29">
    <source>
        <dbReference type="ARBA" id="ARBA00050373"/>
    </source>
</evidence>
<dbReference type="GO" id="GO:0004623">
    <property type="term" value="F:phospholipase A2 activity"/>
    <property type="evidence" value="ECO:0007669"/>
    <property type="project" value="UniProtKB-EC"/>
</dbReference>
<dbReference type="Ensembl" id="ENSEAST00005034891.2">
    <property type="protein sequence ID" value="ENSEASP00005032038.2"/>
    <property type="gene ID" value="ENSEASG00005021868.2"/>
</dbReference>
<evidence type="ECO:0000256" key="36">
    <source>
        <dbReference type="ARBA" id="ARBA00060536"/>
    </source>
</evidence>
<comment type="pathway">
    <text evidence="23">Phospholipid metabolism.</text>
</comment>
<evidence type="ECO:0000256" key="35">
    <source>
        <dbReference type="ARBA" id="ARBA00053171"/>
    </source>
</evidence>
<keyword evidence="17 41" id="KW-0443">Lipid metabolism</keyword>
<dbReference type="GO" id="GO:0019433">
    <property type="term" value="P:triglyceride catabolic process"/>
    <property type="evidence" value="ECO:0007669"/>
    <property type="project" value="Ensembl"/>
</dbReference>
<evidence type="ECO:0000256" key="7">
    <source>
        <dbReference type="ARBA" id="ARBA00013211"/>
    </source>
</evidence>
<accession>A0A8C4MWX9</accession>
<comment type="function">
    <text evidence="35">Specifically catalyzes coenzyme A (CoA)-dependent acylation of 1-acyl-sn-glycerol 3-phosphate (2-lysophosphatidic acid/LPA) to generate phosphatidic acid (PA), an important metabolic intermediate and precursor for both triglycerides and glycerophospholipids. Does not esterify other lysophospholipids. Acyl donors are long chain (at least C16) fatty acyl-CoAs: arachidonoyl-CoA, linoleoyl-CoA, oleoyl-CoA and at a lesser extent palmitoyl-CoA. Additionally possesses low triacylglycerol lipase and CoA-independent acylglycerol transacylase activities and thus may play a role in acyl-chain remodeling of triglycerides. In vitro may express hydrolytic activity against glycerolipids triacylglycerol, diacylglycerol and monoacylglycerol, with a strong preference for oleic acid as the acyl moiety. However, the triacylglycerol hydrolase activity is controversial and may be very low. Possesses phospholipase A2 activity.</text>
</comment>
<evidence type="ECO:0000256" key="22">
    <source>
        <dbReference type="ARBA" id="ARBA00023315"/>
    </source>
</evidence>
<keyword evidence="18" id="KW-0472">Membrane</keyword>
<evidence type="ECO:0000256" key="17">
    <source>
        <dbReference type="ARBA" id="ARBA00023098"/>
    </source>
</evidence>
<dbReference type="Gene3D" id="3.40.1090.10">
    <property type="entry name" value="Cytosolic phospholipase A2 catalytic domain"/>
    <property type="match status" value="1"/>
</dbReference>
<keyword evidence="13" id="KW-0812">Transmembrane</keyword>
<dbReference type="GO" id="GO:0055088">
    <property type="term" value="P:lipid homeostasis"/>
    <property type="evidence" value="ECO:0007669"/>
    <property type="project" value="TreeGrafter"/>
</dbReference>
<dbReference type="EC" id="3.1.1.3" evidence="9"/>
<keyword evidence="16" id="KW-1133">Transmembrane helix</keyword>
<dbReference type="Pfam" id="PF01734">
    <property type="entry name" value="Patatin"/>
    <property type="match status" value="1"/>
</dbReference>
<comment type="catalytic activity">
    <reaction evidence="30">
        <text>a 1-acylglycerol + a 1,3-diacylglycerol = a triacylglycerol + glycerol</text>
        <dbReference type="Rhea" id="RHEA:44440"/>
        <dbReference type="ChEBI" id="CHEBI:17754"/>
        <dbReference type="ChEBI" id="CHEBI:17855"/>
        <dbReference type="ChEBI" id="CHEBI:35759"/>
        <dbReference type="ChEBI" id="CHEBI:47777"/>
    </reaction>
</comment>
<dbReference type="GO" id="GO:0035727">
    <property type="term" value="F:lysophosphatidic acid binding"/>
    <property type="evidence" value="ECO:0007669"/>
    <property type="project" value="Ensembl"/>
</dbReference>
<evidence type="ECO:0000256" key="32">
    <source>
        <dbReference type="ARBA" id="ARBA00051085"/>
    </source>
</evidence>
<comment type="catalytic activity">
    <reaction evidence="1">
        <text>1-(9Z-octadecenoyl)-sn-glycero-3-phosphate + hexadecanoyl-CoA = 1-(9Z)-octadecenoyl-2-hexadecanoyl-sn-glycero-3-phosphate + CoA</text>
        <dbReference type="Rhea" id="RHEA:37143"/>
        <dbReference type="ChEBI" id="CHEBI:57287"/>
        <dbReference type="ChEBI" id="CHEBI:57379"/>
        <dbReference type="ChEBI" id="CHEBI:74544"/>
        <dbReference type="ChEBI" id="CHEBI:74551"/>
    </reaction>
    <physiologicalReaction direction="left-to-right" evidence="1">
        <dbReference type="Rhea" id="RHEA:37144"/>
    </physiologicalReaction>
</comment>
<evidence type="ECO:0000313" key="44">
    <source>
        <dbReference type="Ensembl" id="ENSEASP00005032038.2"/>
    </source>
</evidence>
<reference evidence="44 45" key="1">
    <citation type="journal article" date="2020" name="Nat. Commun.">
        <title>Donkey genomes provide new insights into domestication and selection for coat color.</title>
        <authorList>
            <person name="Wang"/>
            <person name="C."/>
            <person name="Li"/>
            <person name="H."/>
            <person name="Guo"/>
            <person name="Y."/>
            <person name="Huang"/>
            <person name="J."/>
            <person name="Sun"/>
            <person name="Y."/>
            <person name="Min"/>
            <person name="J."/>
            <person name="Wang"/>
            <person name="J."/>
            <person name="Fang"/>
            <person name="X."/>
            <person name="Zhao"/>
            <person name="Z."/>
            <person name="Wang"/>
            <person name="S."/>
            <person name="Zhang"/>
            <person name="Y."/>
            <person name="Liu"/>
            <person name="Q."/>
            <person name="Jiang"/>
            <person name="Q."/>
            <person name="Wang"/>
            <person name="X."/>
            <person name="Guo"/>
            <person name="Y."/>
            <person name="Yang"/>
            <person name="C."/>
            <person name="Wang"/>
            <person name="Y."/>
            <person name="Tian"/>
            <person name="F."/>
            <person name="Zhuang"/>
            <person name="G."/>
            <person name="Fan"/>
            <person name="Y."/>
            <person name="Gao"/>
            <person name="Q."/>
            <person name="Li"/>
            <person name="Y."/>
            <person name="Ju"/>
            <person name="Z."/>
            <person name="Li"/>
            <person name="J."/>
            <person name="Li"/>
            <person name="R."/>
            <person name="Hou"/>
            <person name="M."/>
            <person name="Yang"/>
            <person name="G."/>
            <person name="Liu"/>
            <person name="G."/>
            <person name="Liu"/>
            <person name="W."/>
            <person name="Guo"/>
            <person name="J."/>
            <person name="Pan"/>
            <person name="S."/>
            <person name="Fan"/>
            <person name="G."/>
            <person name="Zhang"/>
            <person name="W."/>
            <person name="Zhang"/>
            <person name="R."/>
            <person name="Yu"/>
            <person name="J."/>
            <person name="Zhang"/>
            <person name="X."/>
            <person name="Yin"/>
            <person name="Q."/>
            <person name="Ji"/>
            <person name="C."/>
            <person name="Jin"/>
            <person name="Y."/>
            <person name="Yue"/>
            <person name="G."/>
            <person name="Liu"/>
            <person name="M."/>
            <person name="Xu"/>
            <person name="J."/>
            <person name="Liu"/>
            <person name="S."/>
            <person name="Jordana"/>
            <person name="J."/>
            <person name="Noce"/>
            <person name="A."/>
            <person name="Amills"/>
            <person name="M."/>
            <person name="Wu"/>
            <person name="D.D."/>
            <person name="Li"/>
            <person name="S."/>
            <person name="Zhou"/>
            <person name="X. and Zhong"/>
            <person name="J."/>
        </authorList>
    </citation>
    <scope>NUCLEOTIDE SEQUENCE [LARGE SCALE GENOMIC DNA]</scope>
</reference>
<dbReference type="PANTHER" id="PTHR12406">
    <property type="entry name" value="CALCIUM-INDEPENDENT PHOSPHOLIPASE A2 IPLA2 -RELATED"/>
    <property type="match status" value="1"/>
</dbReference>
<evidence type="ECO:0000256" key="37">
    <source>
        <dbReference type="ARBA" id="ARBA00078886"/>
    </source>
</evidence>
<evidence type="ECO:0000259" key="43">
    <source>
        <dbReference type="PROSITE" id="PS51635"/>
    </source>
</evidence>
<comment type="catalytic activity">
    <reaction evidence="31">
        <text>2 1-(9Z-octadecenoyl)-glycerol = 1,2-di-(9Z-octadecenoyl)-glycerol + glycerol</text>
        <dbReference type="Rhea" id="RHEA:38323"/>
        <dbReference type="ChEBI" id="CHEBI:17754"/>
        <dbReference type="ChEBI" id="CHEBI:52323"/>
        <dbReference type="ChEBI" id="CHEBI:75342"/>
    </reaction>
    <physiologicalReaction direction="left-to-right" evidence="31">
        <dbReference type="Rhea" id="RHEA:38324"/>
    </physiologicalReaction>
</comment>
<evidence type="ECO:0000256" key="2">
    <source>
        <dbReference type="ARBA" id="ARBA00001024"/>
    </source>
</evidence>
<dbReference type="InterPro" id="IPR039185">
    <property type="entry name" value="Pat_PNPLA3"/>
</dbReference>
<keyword evidence="21" id="KW-1208">Phospholipid metabolism</keyword>
<feature type="short sequence motif" description="DGA/G" evidence="41">
    <location>
        <begin position="212"/>
        <end position="214"/>
    </location>
</feature>
<dbReference type="InterPro" id="IPR016035">
    <property type="entry name" value="Acyl_Trfase/lysoPLipase"/>
</dbReference>
<dbReference type="EC" id="2.3.1.51" evidence="7"/>
<evidence type="ECO:0000256" key="11">
    <source>
        <dbReference type="ARBA" id="ARBA00022677"/>
    </source>
</evidence>
<evidence type="ECO:0000256" key="41">
    <source>
        <dbReference type="PROSITE-ProRule" id="PRU01161"/>
    </source>
</evidence>
<dbReference type="InterPro" id="IPR002641">
    <property type="entry name" value="PNPLA_dom"/>
</dbReference>
<evidence type="ECO:0000256" key="39">
    <source>
        <dbReference type="ARBA" id="ARBA00080560"/>
    </source>
</evidence>
<keyword evidence="14 41" id="KW-0378">Hydrolase</keyword>
<dbReference type="SUPFAM" id="SSF52151">
    <property type="entry name" value="FabD/lysophospholipase-like"/>
    <property type="match status" value="1"/>
</dbReference>
<evidence type="ECO:0000256" key="42">
    <source>
        <dbReference type="SAM" id="MobiDB-lite"/>
    </source>
</evidence>
<dbReference type="GO" id="GO:0001676">
    <property type="term" value="P:long-chain fatty acid metabolic process"/>
    <property type="evidence" value="ECO:0007669"/>
    <property type="project" value="Ensembl"/>
</dbReference>
<keyword evidence="22" id="KW-0012">Acyltransferase</keyword>
<dbReference type="GO" id="GO:0019432">
    <property type="term" value="P:triglyceride biosynthetic process"/>
    <property type="evidence" value="ECO:0007669"/>
    <property type="project" value="Ensembl"/>
</dbReference>
<comment type="catalytic activity">
    <reaction evidence="27">
        <text>1-(9Z-octadecenoyl)-sn-glycero-3-phosphate + (9Z)-octadecenoyl-CoA = 1,2-di-(9Z-octadecenoyl)-sn-glycero-3-phosphate + CoA</text>
        <dbReference type="Rhea" id="RHEA:37131"/>
        <dbReference type="ChEBI" id="CHEBI:57287"/>
        <dbReference type="ChEBI" id="CHEBI:57387"/>
        <dbReference type="ChEBI" id="CHEBI:74544"/>
        <dbReference type="ChEBI" id="CHEBI:74546"/>
    </reaction>
    <physiologicalReaction direction="left-to-right" evidence="27">
        <dbReference type="Rhea" id="RHEA:37132"/>
    </physiologicalReaction>
</comment>
<evidence type="ECO:0000256" key="31">
    <source>
        <dbReference type="ARBA" id="ARBA00050827"/>
    </source>
</evidence>
<evidence type="ECO:0000256" key="16">
    <source>
        <dbReference type="ARBA" id="ARBA00022989"/>
    </source>
</evidence>
<evidence type="ECO:0000313" key="45">
    <source>
        <dbReference type="Proteomes" id="UP000694387"/>
    </source>
</evidence>
<feature type="region of interest" description="Disordered" evidence="42">
    <location>
        <begin position="447"/>
        <end position="466"/>
    </location>
</feature>
<evidence type="ECO:0000256" key="4">
    <source>
        <dbReference type="ARBA" id="ARBA00004167"/>
    </source>
</evidence>
<evidence type="ECO:0000256" key="28">
    <source>
        <dbReference type="ARBA" id="ARBA00050245"/>
    </source>
</evidence>
<comment type="catalytic activity">
    <reaction evidence="33">
        <text>2 a 1-acylglycerol = a 1,2-diacylglycerol + glycerol</text>
        <dbReference type="Rhea" id="RHEA:44432"/>
        <dbReference type="ChEBI" id="CHEBI:17754"/>
        <dbReference type="ChEBI" id="CHEBI:35759"/>
        <dbReference type="ChEBI" id="CHEBI:49172"/>
    </reaction>
</comment>
<comment type="catalytic activity">
    <reaction evidence="26">
        <text>1-(9Z-octadecenoyl)-sn-glycero-3-phosphate + (9Z,12Z)-octadecadienoyl-CoA = 1-(9Z)-octadecenoyl-2-(9Z,12Z)-octadecadienoyl-sn-glycero-3-phosphate + CoA</text>
        <dbReference type="Rhea" id="RHEA:37159"/>
        <dbReference type="ChEBI" id="CHEBI:57287"/>
        <dbReference type="ChEBI" id="CHEBI:57383"/>
        <dbReference type="ChEBI" id="CHEBI:74544"/>
        <dbReference type="ChEBI" id="CHEBI:74563"/>
    </reaction>
    <physiologicalReaction direction="left-to-right" evidence="26">
        <dbReference type="Rhea" id="RHEA:37160"/>
    </physiologicalReaction>
</comment>
<dbReference type="PANTHER" id="PTHR12406:SF22">
    <property type="entry name" value="1-ACYLGLYCEROL-3-PHOSPHATE O-ACYLTRANSFERASE PNPLA3"/>
    <property type="match status" value="1"/>
</dbReference>
<dbReference type="GO" id="GO:0036153">
    <property type="term" value="P:triglyceride acyl-chain remodeling"/>
    <property type="evidence" value="ECO:0007669"/>
    <property type="project" value="Ensembl"/>
</dbReference>
<evidence type="ECO:0000256" key="33">
    <source>
        <dbReference type="ARBA" id="ARBA00052543"/>
    </source>
</evidence>
<evidence type="ECO:0000256" key="40">
    <source>
        <dbReference type="ARBA" id="ARBA00083280"/>
    </source>
</evidence>
<dbReference type="PROSITE" id="PS51635">
    <property type="entry name" value="PNPLA"/>
    <property type="match status" value="1"/>
</dbReference>
<dbReference type="GO" id="GO:0003841">
    <property type="term" value="F:1-acylglycerol-3-phosphate O-acyltransferase activity"/>
    <property type="evidence" value="ECO:0007669"/>
    <property type="project" value="UniProtKB-EC"/>
</dbReference>
<dbReference type="GO" id="GO:0036042">
    <property type="term" value="F:long-chain fatty acyl-CoA binding"/>
    <property type="evidence" value="ECO:0007669"/>
    <property type="project" value="Ensembl"/>
</dbReference>
<dbReference type="AlphaFoldDB" id="A0A8C4MWX9"/>
<keyword evidence="20" id="KW-0594">Phospholipid biosynthesis</keyword>
<reference evidence="44" key="2">
    <citation type="submission" date="2025-08" db="UniProtKB">
        <authorList>
            <consortium name="Ensembl"/>
        </authorList>
    </citation>
    <scope>IDENTIFICATION</scope>
</reference>
<evidence type="ECO:0000256" key="30">
    <source>
        <dbReference type="ARBA" id="ARBA00050561"/>
    </source>
</evidence>
<evidence type="ECO:0000256" key="19">
    <source>
        <dbReference type="ARBA" id="ARBA00023180"/>
    </source>
</evidence>
<dbReference type="GO" id="GO:0034389">
    <property type="term" value="P:lipid droplet organization"/>
    <property type="evidence" value="ECO:0007669"/>
    <property type="project" value="Ensembl"/>
</dbReference>
<dbReference type="GO" id="GO:0051264">
    <property type="term" value="F:mono-olein transacylation activity"/>
    <property type="evidence" value="ECO:0007669"/>
    <property type="project" value="Ensembl"/>
</dbReference>
<comment type="subcellular location">
    <subcellularLocation>
        <location evidence="5">Lipid droplet</location>
    </subcellularLocation>
    <subcellularLocation>
        <location evidence="4">Membrane</location>
        <topology evidence="4">Single-pass membrane protein</topology>
    </subcellularLocation>
</comment>
<dbReference type="CDD" id="cd07221">
    <property type="entry name" value="Pat_PNPLA3"/>
    <property type="match status" value="1"/>
</dbReference>
<feature type="region of interest" description="Disordered" evidence="42">
    <location>
        <begin position="1"/>
        <end position="36"/>
    </location>
</feature>
<evidence type="ECO:0000256" key="14">
    <source>
        <dbReference type="ARBA" id="ARBA00022801"/>
    </source>
</evidence>
<evidence type="ECO:0000256" key="13">
    <source>
        <dbReference type="ARBA" id="ARBA00022692"/>
    </source>
</evidence>
<name>A0A8C4MWX9_EQUAS</name>
<evidence type="ECO:0000256" key="20">
    <source>
        <dbReference type="ARBA" id="ARBA00023209"/>
    </source>
</evidence>
<evidence type="ECO:0000256" key="38">
    <source>
        <dbReference type="ARBA" id="ARBA00079790"/>
    </source>
</evidence>
<comment type="catalytic activity">
    <reaction evidence="34">
        <text>1-(9Z-octadecenoyl)-glycerol + 1,2-di-(9Z-octadecenoyl)-glycerol = 1,2,3-tri-(9Z-octadecenoyl)-glycerol + glycerol</text>
        <dbReference type="Rhea" id="RHEA:38327"/>
        <dbReference type="ChEBI" id="CHEBI:17754"/>
        <dbReference type="ChEBI" id="CHEBI:52323"/>
        <dbReference type="ChEBI" id="CHEBI:53753"/>
        <dbReference type="ChEBI" id="CHEBI:75342"/>
    </reaction>
    <physiologicalReaction direction="left-to-right" evidence="34">
        <dbReference type="Rhea" id="RHEA:38328"/>
    </physiologicalReaction>
</comment>
<evidence type="ECO:0000256" key="12">
    <source>
        <dbReference type="ARBA" id="ARBA00022679"/>
    </source>
</evidence>
<dbReference type="GO" id="GO:0016020">
    <property type="term" value="C:membrane"/>
    <property type="evidence" value="ECO:0007669"/>
    <property type="project" value="UniProtKB-SubCell"/>
</dbReference>
<dbReference type="GO" id="GO:0005737">
    <property type="term" value="C:cytoplasm"/>
    <property type="evidence" value="ECO:0007669"/>
    <property type="project" value="TreeGrafter"/>
</dbReference>
<evidence type="ECO:0000256" key="18">
    <source>
        <dbReference type="ARBA" id="ARBA00023136"/>
    </source>
</evidence>
<sequence>MVPGGRAAGDVTQGIPARRGGGPDESAPAPAQARWSRAPAPRAAVAMYDPERGWSMSFSGCGFLGFYHVGVTCCLGERAPHLLRDARMFLGASGGALHVVSFLSGMPLELRVQILIKISRSARSRNIGIFHPSFNLDRQIREDLHRHLPGNIHQLISGKICISLTRVSDGENVMVSDFRSKDEVVDALMCSCFIPFLSGLMPPSFRGVRYVDGGLSNNIPFFDAKTTITVSPFYGEFDICPKATSTNFLYMDFARLSLRLCSENVYLVIRALFPPDLKVLGEICLRGYLDAVRFLEENGICDRPHLYQNLSSEEPEVLAPLWEHMSLGSAPGVTSPEGDELLDHLRLNIPRWDESILETLSPTLTIALSEALKPQGGYMSKFCNFLPIRVMSYVMLPCTLPLESAIAVVQRLVTWLPDIPDDIQWLQWVTSQICSQVMTHLLPTSRSQAPVSSQQPSLQKPEHSGHCWAPHSPADLGTALWTVH</sequence>
<dbReference type="Proteomes" id="UP000694387">
    <property type="component" value="Chromosome 2"/>
</dbReference>
<proteinExistence type="predicted"/>
<dbReference type="InterPro" id="IPR033562">
    <property type="entry name" value="PLPL"/>
</dbReference>
<comment type="catalytic activity">
    <reaction evidence="3">
        <text>a 1-acyl-sn-glycero-3-phosphate + an acyl-CoA = a 1,2-diacyl-sn-glycero-3-phosphate + CoA</text>
        <dbReference type="Rhea" id="RHEA:19709"/>
        <dbReference type="ChEBI" id="CHEBI:57287"/>
        <dbReference type="ChEBI" id="CHEBI:57970"/>
        <dbReference type="ChEBI" id="CHEBI:58342"/>
        <dbReference type="ChEBI" id="CHEBI:58608"/>
        <dbReference type="EC" id="2.3.1.51"/>
    </reaction>
</comment>
<comment type="catalytic activity">
    <reaction evidence="25">
        <text>1-(9Z-octadecenoyl)-sn-glycero-3-phosphate + (5Z,8Z,11Z,14Z)-eicosatetraenoyl-CoA = 1-(9Z)-octadecenoyl-2-(5Z,8Z,11Z,14Z)-eicosatetraenoyl-sn-glycero-3-phosphate + CoA</text>
        <dbReference type="Rhea" id="RHEA:37443"/>
        <dbReference type="ChEBI" id="CHEBI:57287"/>
        <dbReference type="ChEBI" id="CHEBI:57368"/>
        <dbReference type="ChEBI" id="CHEBI:74544"/>
        <dbReference type="ChEBI" id="CHEBI:74928"/>
    </reaction>
    <physiologicalReaction direction="left-to-right" evidence="25">
        <dbReference type="Rhea" id="RHEA:37444"/>
    </physiologicalReaction>
</comment>
<feature type="domain" description="PNPLA" evidence="43">
    <location>
        <begin position="56"/>
        <end position="225"/>
    </location>
</feature>
<dbReference type="GO" id="GO:0005811">
    <property type="term" value="C:lipid droplet"/>
    <property type="evidence" value="ECO:0007669"/>
    <property type="project" value="UniProtKB-SubCell"/>
</dbReference>
<keyword evidence="12" id="KW-0808">Transferase</keyword>
<feature type="short sequence motif" description="GXGXXG" evidence="41">
    <location>
        <begin position="60"/>
        <end position="65"/>
    </location>
</feature>
<evidence type="ECO:0000256" key="15">
    <source>
        <dbReference type="ARBA" id="ARBA00022968"/>
    </source>
</evidence>
<evidence type="ECO:0000256" key="3">
    <source>
        <dbReference type="ARBA" id="ARBA00001141"/>
    </source>
</evidence>
<dbReference type="GO" id="GO:0006654">
    <property type="term" value="P:phosphatidic acid biosynthetic process"/>
    <property type="evidence" value="ECO:0007669"/>
    <property type="project" value="Ensembl"/>
</dbReference>
<gene>
    <name evidence="44" type="primary">PNPLA3</name>
</gene>
<evidence type="ECO:0000256" key="5">
    <source>
        <dbReference type="ARBA" id="ARBA00004502"/>
    </source>
</evidence>
<keyword evidence="15" id="KW-0735">Signal-anchor</keyword>
<evidence type="ECO:0000256" key="9">
    <source>
        <dbReference type="ARBA" id="ARBA00013279"/>
    </source>
</evidence>
<feature type="active site" description="Proton acceptor" evidence="41">
    <location>
        <position position="212"/>
    </location>
</feature>
<keyword evidence="41" id="KW-0442">Lipid degradation</keyword>
<comment type="catalytic activity">
    <reaction evidence="2">
        <text>a triacylglycerol + H2O = a diacylglycerol + a fatty acid + H(+)</text>
        <dbReference type="Rhea" id="RHEA:12044"/>
        <dbReference type="ChEBI" id="CHEBI:15377"/>
        <dbReference type="ChEBI" id="CHEBI:15378"/>
        <dbReference type="ChEBI" id="CHEBI:17855"/>
        <dbReference type="ChEBI" id="CHEBI:18035"/>
        <dbReference type="ChEBI" id="CHEBI:28868"/>
        <dbReference type="EC" id="3.1.1.3"/>
    </reaction>
</comment>
<evidence type="ECO:0000256" key="1">
    <source>
        <dbReference type="ARBA" id="ARBA00000816"/>
    </source>
</evidence>
<evidence type="ECO:0000256" key="23">
    <source>
        <dbReference type="ARBA" id="ARBA00025707"/>
    </source>
</evidence>
<organism evidence="44 45">
    <name type="scientific">Equus asinus</name>
    <name type="common">Donkey</name>
    <name type="synonym">Equus africanus asinus</name>
    <dbReference type="NCBI Taxonomy" id="9793"/>
    <lineage>
        <taxon>Eukaryota</taxon>
        <taxon>Metazoa</taxon>
        <taxon>Chordata</taxon>
        <taxon>Craniata</taxon>
        <taxon>Vertebrata</taxon>
        <taxon>Euteleostomi</taxon>
        <taxon>Mammalia</taxon>
        <taxon>Eutheria</taxon>
        <taxon>Laurasiatheria</taxon>
        <taxon>Perissodactyla</taxon>
        <taxon>Equidae</taxon>
        <taxon>Equus</taxon>
    </lineage>
</organism>
<evidence type="ECO:0000256" key="21">
    <source>
        <dbReference type="ARBA" id="ARBA00023264"/>
    </source>
</evidence>
<dbReference type="FunFam" id="3.40.1090.10:FF:000042">
    <property type="entry name" value="Patatin-like phospholipase domain-containing 3"/>
    <property type="match status" value="1"/>
</dbReference>
<dbReference type="GO" id="GO:0004806">
    <property type="term" value="F:triacylglycerol lipase activity"/>
    <property type="evidence" value="ECO:0007669"/>
    <property type="project" value="UniProtKB-EC"/>
</dbReference>
<evidence type="ECO:0000256" key="34">
    <source>
        <dbReference type="ARBA" id="ARBA00052658"/>
    </source>
</evidence>
<comment type="pathway">
    <text evidence="36">Glycerolipid metabolism.</text>
</comment>
<keyword evidence="10" id="KW-0444">Lipid biosynthesis</keyword>
<dbReference type="FunFam" id="3.40.1090.10:FF:000003">
    <property type="entry name" value="Patatin-like phospholipase domain-containing protein 2"/>
    <property type="match status" value="1"/>
</dbReference>
<feature type="compositionally biased region" description="Low complexity" evidence="42">
    <location>
        <begin position="27"/>
        <end position="36"/>
    </location>
</feature>
<comment type="catalytic activity">
    <reaction evidence="32">
        <text>a 1-acylglycerol + a 1,2-diacylglycerol = a triacylglycerol + glycerol</text>
        <dbReference type="Rhea" id="RHEA:44436"/>
        <dbReference type="ChEBI" id="CHEBI:17754"/>
        <dbReference type="ChEBI" id="CHEBI:17855"/>
        <dbReference type="ChEBI" id="CHEBI:35759"/>
        <dbReference type="ChEBI" id="CHEBI:49172"/>
    </reaction>
</comment>
<comment type="catalytic activity">
    <reaction evidence="28">
        <text>1-(9Z-octadecenoyl)-glycerol + 1,3-di-(9Z-octadecenoyl)-glycerol = 1,2,3-tri-(9Z-octadecenoyl)-glycerol + glycerol</text>
        <dbReference type="Rhea" id="RHEA:38331"/>
        <dbReference type="ChEBI" id="CHEBI:17754"/>
        <dbReference type="ChEBI" id="CHEBI:53753"/>
        <dbReference type="ChEBI" id="CHEBI:75342"/>
        <dbReference type="ChEBI" id="CHEBI:75735"/>
    </reaction>
    <physiologicalReaction direction="left-to-right" evidence="28">
        <dbReference type="Rhea" id="RHEA:38332"/>
    </physiologicalReaction>
</comment>
<keyword evidence="11" id="KW-0551">Lipid droplet</keyword>
<evidence type="ECO:0000256" key="27">
    <source>
        <dbReference type="ARBA" id="ARBA00049561"/>
    </source>
</evidence>
<protein>
    <recommendedName>
        <fullName evidence="39">Acylglycerol transacylase</fullName>
        <ecNumber evidence="7">2.3.1.51</ecNumber>
        <ecNumber evidence="9">3.1.1.3</ecNumber>
        <ecNumber evidence="8">3.1.1.4</ecNumber>
    </recommendedName>
    <alternativeName>
        <fullName evidence="40">Adiponutrin</fullName>
    </alternativeName>
    <alternativeName>
        <fullName evidence="38">Calcium-independent phospholipase A2-epsilon</fullName>
    </alternativeName>
    <alternativeName>
        <fullName evidence="24">Lysophosphatidic acid acyltransferase</fullName>
    </alternativeName>
    <alternativeName>
        <fullName evidence="37">Patatin-like phospholipase domain-containing protein 3</fullName>
    </alternativeName>
</protein>
<feature type="short sequence motif" description="GXSXG" evidence="41">
    <location>
        <begin position="91"/>
        <end position="95"/>
    </location>
</feature>
<evidence type="ECO:0000256" key="6">
    <source>
        <dbReference type="ARBA" id="ARBA00005189"/>
    </source>
</evidence>
<evidence type="ECO:0000256" key="8">
    <source>
        <dbReference type="ARBA" id="ARBA00013278"/>
    </source>
</evidence>
<evidence type="ECO:0000256" key="26">
    <source>
        <dbReference type="ARBA" id="ARBA00049345"/>
    </source>
</evidence>
<feature type="active site" description="Nucleophile" evidence="41">
    <location>
        <position position="93"/>
    </location>
</feature>
<feature type="compositionally biased region" description="Polar residues" evidence="42">
    <location>
        <begin position="447"/>
        <end position="458"/>
    </location>
</feature>
<dbReference type="GeneTree" id="ENSGT00940000155662"/>